<accession>A0A8C0ZP50</accession>
<dbReference type="GO" id="GO:0005576">
    <property type="term" value="C:extracellular region"/>
    <property type="evidence" value="ECO:0007669"/>
    <property type="project" value="UniProtKB-SubCell"/>
</dbReference>
<dbReference type="PANTHER" id="PTHR21312">
    <property type="entry name" value="SERINE PROTEASE INHIBITOR"/>
    <property type="match status" value="1"/>
</dbReference>
<protein>
    <recommendedName>
        <fullName evidence="5">Kazal-like domain-containing protein</fullName>
    </recommendedName>
</protein>
<dbReference type="PROSITE" id="PS51465">
    <property type="entry name" value="KAZAL_2"/>
    <property type="match status" value="1"/>
</dbReference>
<keyword evidence="4" id="KW-1015">Disulfide bond</keyword>
<keyword evidence="3" id="KW-0646">Protease inhibitor</keyword>
<dbReference type="Ensembl" id="ENSCCNT00000010181.1">
    <property type="protein sequence ID" value="ENSCCNP00000007701.1"/>
    <property type="gene ID" value="ENSCCNG00000008181.1"/>
</dbReference>
<evidence type="ECO:0000256" key="4">
    <source>
        <dbReference type="ARBA" id="ARBA00023157"/>
    </source>
</evidence>
<dbReference type="InterPro" id="IPR002350">
    <property type="entry name" value="Kazal_dom"/>
</dbReference>
<dbReference type="PROSITE" id="PS00282">
    <property type="entry name" value="KAZAL_1"/>
    <property type="match status" value="1"/>
</dbReference>
<dbReference type="Pfam" id="PF00050">
    <property type="entry name" value="Kazal_1"/>
    <property type="match status" value="1"/>
</dbReference>
<name>A0A8C0ZP50_CASCN</name>
<evidence type="ECO:0000256" key="2">
    <source>
        <dbReference type="ARBA" id="ARBA00022525"/>
    </source>
</evidence>
<dbReference type="GO" id="GO:0030414">
    <property type="term" value="F:peptidase inhibitor activity"/>
    <property type="evidence" value="ECO:0007669"/>
    <property type="project" value="UniProtKB-KW"/>
</dbReference>
<dbReference type="InterPro" id="IPR036058">
    <property type="entry name" value="Kazal_dom_sf"/>
</dbReference>
<comment type="subcellular location">
    <subcellularLocation>
        <location evidence="1">Secreted</location>
    </subcellularLocation>
</comment>
<reference evidence="6" key="1">
    <citation type="submission" date="2023-09" db="UniProtKB">
        <authorList>
            <consortium name="Ensembl"/>
        </authorList>
    </citation>
    <scope>IDENTIFICATION</scope>
</reference>
<dbReference type="AlphaFoldDB" id="A0A8C0ZP50"/>
<dbReference type="SMART" id="SM00280">
    <property type="entry name" value="KAZAL"/>
    <property type="match status" value="1"/>
</dbReference>
<keyword evidence="2" id="KW-0964">Secreted</keyword>
<evidence type="ECO:0000256" key="1">
    <source>
        <dbReference type="ARBA" id="ARBA00004613"/>
    </source>
</evidence>
<evidence type="ECO:0000259" key="5">
    <source>
        <dbReference type="PROSITE" id="PS51465"/>
    </source>
</evidence>
<dbReference type="Gene3D" id="3.30.60.30">
    <property type="match status" value="1"/>
</dbReference>
<dbReference type="PANTHER" id="PTHR21312:SF28">
    <property type="entry name" value="OVOINHIBITOR-RELATED"/>
    <property type="match status" value="1"/>
</dbReference>
<organism evidence="6">
    <name type="scientific">Castor canadensis</name>
    <name type="common">American beaver</name>
    <dbReference type="NCBI Taxonomy" id="51338"/>
    <lineage>
        <taxon>Eukaryota</taxon>
        <taxon>Metazoa</taxon>
        <taxon>Chordata</taxon>
        <taxon>Craniata</taxon>
        <taxon>Vertebrata</taxon>
        <taxon>Euteleostomi</taxon>
        <taxon>Mammalia</taxon>
        <taxon>Eutheria</taxon>
        <taxon>Euarchontoglires</taxon>
        <taxon>Glires</taxon>
        <taxon>Rodentia</taxon>
        <taxon>Castorimorpha</taxon>
        <taxon>Castoridae</taxon>
        <taxon>Castor</taxon>
    </lineage>
</organism>
<proteinExistence type="predicted"/>
<sequence>IQGTDLKKLPMSLYMPLKCPDVFKPICGLDGITYSSECILCKENMEREYPVLVRAAGSCKS</sequence>
<evidence type="ECO:0000313" key="6">
    <source>
        <dbReference type="Ensembl" id="ENSCCNP00000007701.1"/>
    </source>
</evidence>
<feature type="domain" description="Kazal-like" evidence="5">
    <location>
        <begin position="5"/>
        <end position="61"/>
    </location>
</feature>
<evidence type="ECO:0000256" key="3">
    <source>
        <dbReference type="ARBA" id="ARBA00022690"/>
    </source>
</evidence>
<dbReference type="SUPFAM" id="SSF100895">
    <property type="entry name" value="Kazal-type serine protease inhibitors"/>
    <property type="match status" value="1"/>
</dbReference>